<organism evidence="10 11">
    <name type="scientific">Berkelbacteria bacterium GW2011_GWA1_36_9</name>
    <dbReference type="NCBI Taxonomy" id="1618331"/>
    <lineage>
        <taxon>Bacteria</taxon>
        <taxon>Candidatus Berkelbacteria</taxon>
    </lineage>
</organism>
<sequence length="495" mass="55959">MIFKWIKKNKFEVLLVLLILAIALFLRLYRVSGYMTFLGDEGRDALMVKRILVDHDFPLLGPPTSVGNVYLGPLYYYMMAGAMTVFWLNPVAAAGMVAAIGVLAVALVYYLAKEWFGKIPAFLTAFLYAVSTVNIINTHSSWNPSPTPFFALLAILGLHLARKYNNYLFLILTGVSLAAAVQMHYLAGILLPIFVVFWIYEMFTKNKRHFLKGTFGAIIAFITLLSPLIIFDLRYNFLNFNAIVKLFTDKNTNQSFDGFSALSSIITNYKDKLMGRYIAVGNGWLAIVSSIIVSVPLAVTFQRWLLDKKIGWPYFILSIWLVLGIFSVSFYQGPVFDHYLSFVSPAVFLLLAAFVALFKTKFKIIFTIFLLLAVGFFNLVKNPLLSPPHHQLQRTQSVAKFIIEKSGGRPFNFALIADKNYDSAYQFYLDIYGHKPKVVPVEITDQLFVVCEISLCQPTVNPKYEIAAFGMSKVEKEMEHWGLKIYKLVANPSGK</sequence>
<evidence type="ECO:0000313" key="10">
    <source>
        <dbReference type="EMBL" id="KKQ18498.1"/>
    </source>
</evidence>
<feature type="transmembrane region" description="Helical" evidence="8">
    <location>
        <begin position="115"/>
        <end position="136"/>
    </location>
</feature>
<keyword evidence="6 8" id="KW-1133">Transmembrane helix</keyword>
<feature type="transmembrane region" description="Helical" evidence="8">
    <location>
        <begin position="277"/>
        <end position="299"/>
    </location>
</feature>
<evidence type="ECO:0000256" key="1">
    <source>
        <dbReference type="ARBA" id="ARBA00004651"/>
    </source>
</evidence>
<evidence type="ECO:0000313" key="11">
    <source>
        <dbReference type="Proteomes" id="UP000034508"/>
    </source>
</evidence>
<keyword evidence="3" id="KW-0328">Glycosyltransferase</keyword>
<reference evidence="10 11" key="1">
    <citation type="journal article" date="2015" name="Nature">
        <title>rRNA introns, odd ribosomes, and small enigmatic genomes across a large radiation of phyla.</title>
        <authorList>
            <person name="Brown C.T."/>
            <person name="Hug L.A."/>
            <person name="Thomas B.C."/>
            <person name="Sharon I."/>
            <person name="Castelle C.J."/>
            <person name="Singh A."/>
            <person name="Wilkins M.J."/>
            <person name="Williams K.H."/>
            <person name="Banfield J.F."/>
        </authorList>
    </citation>
    <scope>NUCLEOTIDE SEQUENCE [LARGE SCALE GENOMIC DNA]</scope>
</reference>
<feature type="domain" description="Glycosyltransferase RgtA/B/C/D-like" evidence="9">
    <location>
        <begin position="73"/>
        <end position="223"/>
    </location>
</feature>
<evidence type="ECO:0000256" key="8">
    <source>
        <dbReference type="SAM" id="Phobius"/>
    </source>
</evidence>
<dbReference type="EMBL" id="LBSM01000004">
    <property type="protein sequence ID" value="KKQ18498.1"/>
    <property type="molecule type" value="Genomic_DNA"/>
</dbReference>
<accession>A0A0G0FHH3</accession>
<evidence type="ECO:0000256" key="4">
    <source>
        <dbReference type="ARBA" id="ARBA00022679"/>
    </source>
</evidence>
<feature type="transmembrane region" description="Helical" evidence="8">
    <location>
        <begin position="143"/>
        <end position="161"/>
    </location>
</feature>
<evidence type="ECO:0000256" key="7">
    <source>
        <dbReference type="ARBA" id="ARBA00023136"/>
    </source>
</evidence>
<feature type="transmembrane region" description="Helical" evidence="8">
    <location>
        <begin position="311"/>
        <end position="332"/>
    </location>
</feature>
<evidence type="ECO:0000256" key="5">
    <source>
        <dbReference type="ARBA" id="ARBA00022692"/>
    </source>
</evidence>
<feature type="transmembrane region" description="Helical" evidence="8">
    <location>
        <begin position="338"/>
        <end position="357"/>
    </location>
</feature>
<keyword evidence="5 8" id="KW-0812">Transmembrane</keyword>
<evidence type="ECO:0000256" key="2">
    <source>
        <dbReference type="ARBA" id="ARBA00022475"/>
    </source>
</evidence>
<dbReference type="InterPro" id="IPR038731">
    <property type="entry name" value="RgtA/B/C-like"/>
</dbReference>
<gene>
    <name evidence="10" type="ORF">US31_C0004G0060</name>
</gene>
<feature type="transmembrane region" description="Helical" evidence="8">
    <location>
        <begin position="85"/>
        <end position="109"/>
    </location>
</feature>
<keyword evidence="2" id="KW-1003">Cell membrane</keyword>
<feature type="transmembrane region" description="Helical" evidence="8">
    <location>
        <begin position="364"/>
        <end position="380"/>
    </location>
</feature>
<proteinExistence type="predicted"/>
<evidence type="ECO:0000256" key="6">
    <source>
        <dbReference type="ARBA" id="ARBA00022989"/>
    </source>
</evidence>
<keyword evidence="7 8" id="KW-0472">Membrane</keyword>
<dbReference type="AlphaFoldDB" id="A0A0G0FHH3"/>
<keyword evidence="4" id="KW-0808">Transferase</keyword>
<dbReference type="GO" id="GO:0005886">
    <property type="term" value="C:plasma membrane"/>
    <property type="evidence" value="ECO:0007669"/>
    <property type="project" value="UniProtKB-SubCell"/>
</dbReference>
<evidence type="ECO:0000256" key="3">
    <source>
        <dbReference type="ARBA" id="ARBA00022676"/>
    </source>
</evidence>
<feature type="transmembrane region" description="Helical" evidence="8">
    <location>
        <begin position="210"/>
        <end position="231"/>
    </location>
</feature>
<comment type="subcellular location">
    <subcellularLocation>
        <location evidence="1">Cell membrane</location>
        <topology evidence="1">Multi-pass membrane protein</topology>
    </subcellularLocation>
</comment>
<protein>
    <recommendedName>
        <fullName evidence="9">Glycosyltransferase RgtA/B/C/D-like domain-containing protein</fullName>
    </recommendedName>
</protein>
<dbReference type="Proteomes" id="UP000034508">
    <property type="component" value="Unassembled WGS sequence"/>
</dbReference>
<dbReference type="InterPro" id="IPR050297">
    <property type="entry name" value="LipidA_mod_glycosyltrf_83"/>
</dbReference>
<feature type="transmembrane region" description="Helical" evidence="8">
    <location>
        <begin position="167"/>
        <end position="198"/>
    </location>
</feature>
<dbReference type="PANTHER" id="PTHR33908">
    <property type="entry name" value="MANNOSYLTRANSFERASE YKCB-RELATED"/>
    <property type="match status" value="1"/>
</dbReference>
<name>A0A0G0FHH3_9BACT</name>
<dbReference type="Pfam" id="PF13231">
    <property type="entry name" value="PMT_2"/>
    <property type="match status" value="1"/>
</dbReference>
<dbReference type="GO" id="GO:0009103">
    <property type="term" value="P:lipopolysaccharide biosynthetic process"/>
    <property type="evidence" value="ECO:0007669"/>
    <property type="project" value="UniProtKB-ARBA"/>
</dbReference>
<dbReference type="GO" id="GO:0016763">
    <property type="term" value="F:pentosyltransferase activity"/>
    <property type="evidence" value="ECO:0007669"/>
    <property type="project" value="TreeGrafter"/>
</dbReference>
<comment type="caution">
    <text evidence="10">The sequence shown here is derived from an EMBL/GenBank/DDBJ whole genome shotgun (WGS) entry which is preliminary data.</text>
</comment>
<dbReference type="PANTHER" id="PTHR33908:SF11">
    <property type="entry name" value="MEMBRANE PROTEIN"/>
    <property type="match status" value="1"/>
</dbReference>
<evidence type="ECO:0000259" key="9">
    <source>
        <dbReference type="Pfam" id="PF13231"/>
    </source>
</evidence>